<dbReference type="GO" id="GO:0016491">
    <property type="term" value="F:oxidoreductase activity"/>
    <property type="evidence" value="ECO:0007669"/>
    <property type="project" value="UniProtKB-KW"/>
</dbReference>
<feature type="domain" description="FAD-binding FR-type" evidence="9">
    <location>
        <begin position="53"/>
        <end position="156"/>
    </location>
</feature>
<dbReference type="InterPro" id="IPR017938">
    <property type="entry name" value="Riboflavin_synthase-like_b-brl"/>
</dbReference>
<evidence type="ECO:0000256" key="2">
    <source>
        <dbReference type="ARBA" id="ARBA00022630"/>
    </source>
</evidence>
<evidence type="ECO:0000256" key="4">
    <source>
        <dbReference type="ARBA" id="ARBA00022723"/>
    </source>
</evidence>
<proteinExistence type="predicted"/>
<organism evidence="10 11">
    <name type="scientific">Salinispora arenicola</name>
    <dbReference type="NCBI Taxonomy" id="168697"/>
    <lineage>
        <taxon>Bacteria</taxon>
        <taxon>Bacillati</taxon>
        <taxon>Actinomycetota</taxon>
        <taxon>Actinomycetes</taxon>
        <taxon>Micromonosporales</taxon>
        <taxon>Micromonosporaceae</taxon>
        <taxon>Salinispora</taxon>
    </lineage>
</organism>
<dbReference type="AlphaFoldDB" id="A0A542XSU8"/>
<dbReference type="InterPro" id="IPR050415">
    <property type="entry name" value="MRET"/>
</dbReference>
<keyword evidence="4" id="KW-0479">Metal-binding</keyword>
<protein>
    <submittedName>
        <fullName evidence="10">Ferredoxin-NADP reductase</fullName>
    </submittedName>
</protein>
<dbReference type="Gene3D" id="3.40.50.80">
    <property type="entry name" value="Nucleotide-binding domain of ferredoxin-NADP reductase (FNR) module"/>
    <property type="match status" value="1"/>
</dbReference>
<dbReference type="EMBL" id="VFOL01000001">
    <property type="protein sequence ID" value="TQL38905.1"/>
    <property type="molecule type" value="Genomic_DNA"/>
</dbReference>
<keyword evidence="7" id="KW-0408">Iron</keyword>
<dbReference type="CDD" id="cd00207">
    <property type="entry name" value="fer2"/>
    <property type="match status" value="1"/>
</dbReference>
<dbReference type="SUPFAM" id="SSF63380">
    <property type="entry name" value="Riboflavin synthase domain-like"/>
    <property type="match status" value="1"/>
</dbReference>
<dbReference type="Pfam" id="PF00175">
    <property type="entry name" value="NAD_binding_1"/>
    <property type="match status" value="1"/>
</dbReference>
<comment type="caution">
    <text evidence="10">The sequence shown here is derived from an EMBL/GenBank/DDBJ whole genome shotgun (WGS) entry which is preliminary data.</text>
</comment>
<dbReference type="PANTHER" id="PTHR47354:SF6">
    <property type="entry name" value="NADH OXIDOREDUCTASE HCR"/>
    <property type="match status" value="1"/>
</dbReference>
<evidence type="ECO:0000256" key="3">
    <source>
        <dbReference type="ARBA" id="ARBA00022714"/>
    </source>
</evidence>
<evidence type="ECO:0000256" key="1">
    <source>
        <dbReference type="ARBA" id="ARBA00001974"/>
    </source>
</evidence>
<keyword evidence="8" id="KW-0411">Iron-sulfur</keyword>
<evidence type="ECO:0000313" key="11">
    <source>
        <dbReference type="Proteomes" id="UP000315983"/>
    </source>
</evidence>
<dbReference type="Proteomes" id="UP000315983">
    <property type="component" value="Unassembled WGS sequence"/>
</dbReference>
<accession>A0A542XSU8</accession>
<dbReference type="Pfam" id="PF00970">
    <property type="entry name" value="FAD_binding_6"/>
    <property type="match status" value="1"/>
</dbReference>
<dbReference type="PROSITE" id="PS51384">
    <property type="entry name" value="FAD_FR"/>
    <property type="match status" value="1"/>
</dbReference>
<dbReference type="CDD" id="cd06216">
    <property type="entry name" value="FNR_iron_sulfur_binding_2"/>
    <property type="match status" value="1"/>
</dbReference>
<evidence type="ECO:0000256" key="5">
    <source>
        <dbReference type="ARBA" id="ARBA00022827"/>
    </source>
</evidence>
<dbReference type="GO" id="GO:0051537">
    <property type="term" value="F:2 iron, 2 sulfur cluster binding"/>
    <property type="evidence" value="ECO:0007669"/>
    <property type="project" value="UniProtKB-KW"/>
</dbReference>
<dbReference type="Pfam" id="PF00111">
    <property type="entry name" value="Fer2"/>
    <property type="match status" value="1"/>
</dbReference>
<dbReference type="InterPro" id="IPR012675">
    <property type="entry name" value="Beta-grasp_dom_sf"/>
</dbReference>
<comment type="cofactor">
    <cofactor evidence="1">
        <name>FAD</name>
        <dbReference type="ChEBI" id="CHEBI:57692"/>
    </cofactor>
</comment>
<dbReference type="Gene3D" id="2.40.30.10">
    <property type="entry name" value="Translation factors"/>
    <property type="match status" value="1"/>
</dbReference>
<dbReference type="GO" id="GO:0046872">
    <property type="term" value="F:metal ion binding"/>
    <property type="evidence" value="ECO:0007669"/>
    <property type="project" value="UniProtKB-KW"/>
</dbReference>
<name>A0A542XSU8_SALAC</name>
<keyword evidence="2" id="KW-0285">Flavoprotein</keyword>
<evidence type="ECO:0000256" key="8">
    <source>
        <dbReference type="ARBA" id="ARBA00023014"/>
    </source>
</evidence>
<dbReference type="Gene3D" id="3.10.20.30">
    <property type="match status" value="1"/>
</dbReference>
<keyword evidence="3" id="KW-0001">2Fe-2S</keyword>
<keyword evidence="5" id="KW-0274">FAD</keyword>
<dbReference type="InterPro" id="IPR039261">
    <property type="entry name" value="FNR_nucleotide-bd"/>
</dbReference>
<dbReference type="PANTHER" id="PTHR47354">
    <property type="entry name" value="NADH OXIDOREDUCTASE HCR"/>
    <property type="match status" value="1"/>
</dbReference>
<dbReference type="SUPFAM" id="SSF52343">
    <property type="entry name" value="Ferredoxin reductase-like, C-terminal NADP-linked domain"/>
    <property type="match status" value="1"/>
</dbReference>
<dbReference type="InterPro" id="IPR001041">
    <property type="entry name" value="2Fe-2S_ferredoxin-type"/>
</dbReference>
<keyword evidence="6" id="KW-0560">Oxidoreductase</keyword>
<evidence type="ECO:0000256" key="7">
    <source>
        <dbReference type="ARBA" id="ARBA00023004"/>
    </source>
</evidence>
<evidence type="ECO:0000313" key="10">
    <source>
        <dbReference type="EMBL" id="TQL38905.1"/>
    </source>
</evidence>
<dbReference type="InterPro" id="IPR008333">
    <property type="entry name" value="Cbr1-like_FAD-bd_dom"/>
</dbReference>
<dbReference type="SUPFAM" id="SSF54292">
    <property type="entry name" value="2Fe-2S ferredoxin-like"/>
    <property type="match status" value="1"/>
</dbReference>
<evidence type="ECO:0000256" key="6">
    <source>
        <dbReference type="ARBA" id="ARBA00023002"/>
    </source>
</evidence>
<reference evidence="10 11" key="1">
    <citation type="submission" date="2019-06" db="EMBL/GenBank/DDBJ databases">
        <title>Sequencing the genomes of 1000 actinobacteria strains.</title>
        <authorList>
            <person name="Klenk H.-P."/>
        </authorList>
    </citation>
    <scope>NUCLEOTIDE SEQUENCE [LARGE SCALE GENOMIC DNA]</scope>
    <source>
        <strain evidence="10 11">DSM 44819</strain>
    </source>
</reference>
<dbReference type="InterPro" id="IPR001433">
    <property type="entry name" value="OxRdtase_FAD/NAD-bd"/>
</dbReference>
<dbReference type="InterPro" id="IPR017927">
    <property type="entry name" value="FAD-bd_FR_type"/>
</dbReference>
<dbReference type="InterPro" id="IPR036010">
    <property type="entry name" value="2Fe-2S_ferredoxin-like_sf"/>
</dbReference>
<sequence length="372" mass="39207">MPACRDDLDMTTTVPRSPAPASLRRRFLRLAAAVTTPLVPDDYLDLVAPLRAGADLRGRIVEVRPETRDAATVVIQPGRDWRGHRPGQYVRLGVDVDGVRQWRAYSVTSAPGRHHDPITITVKAIPGGLVSNHLVRHVRPGTIVQLDQAQGEFVLPATPPARVLLVTAGSGITPVMGMLRSGVLAGSDVTLVHSAPTAADVIFGAELRNLAAAGTVRLVERHTREDGQLSLADLAALVPDHRDRETWACGPVGLIDALTAHWAAAERAGRLHIERFRPTVISPGAGGTVTFGRSGVTVTADGSTPLLEVGETAGVLMPSGCRMGICYGCVLPLRQGAVRDLRNGAFTTAVPGDGVLVQTCVSAAAGPCDLDH</sequence>
<evidence type="ECO:0000259" key="9">
    <source>
        <dbReference type="PROSITE" id="PS51384"/>
    </source>
</evidence>
<gene>
    <name evidence="10" type="ORF">FB564_4122</name>
</gene>